<protein>
    <recommendedName>
        <fullName evidence="4">Histone acetyltransferase type B catalytic subunit</fullName>
        <ecNumber evidence="3">2.3.1.48</ecNumber>
    </recommendedName>
</protein>
<dbReference type="GO" id="GO:0005634">
    <property type="term" value="C:nucleus"/>
    <property type="evidence" value="ECO:0007669"/>
    <property type="project" value="UniProtKB-SubCell"/>
</dbReference>
<comment type="caution">
    <text evidence="13">The sequence shown here is derived from an EMBL/GenBank/DDBJ whole genome shotgun (WGS) entry which is preliminary data.</text>
</comment>
<dbReference type="PANTHER" id="PTHR12046">
    <property type="entry name" value="HISTONE ACETYLTRANSFERASE TYPE B CATALYTIC SUBUNIT"/>
    <property type="match status" value="1"/>
</dbReference>
<dbReference type="InterPro" id="IPR017380">
    <property type="entry name" value="Hist_AcTrfase_B-typ_cat-su"/>
</dbReference>
<evidence type="ECO:0000256" key="10">
    <source>
        <dbReference type="ARBA" id="ARBA00048017"/>
    </source>
</evidence>
<dbReference type="Pfam" id="PF00583">
    <property type="entry name" value="Acetyltransf_1"/>
    <property type="match status" value="1"/>
</dbReference>
<comment type="subcellular location">
    <subcellularLocation>
        <location evidence="1">Nucleus</location>
    </subcellularLocation>
</comment>
<keyword evidence="5 13" id="KW-0808">Transferase</keyword>
<dbReference type="InterPro" id="IPR000182">
    <property type="entry name" value="GNAT_dom"/>
</dbReference>
<dbReference type="InterPro" id="IPR019467">
    <property type="entry name" value="Hat1_N"/>
</dbReference>
<keyword evidence="9" id="KW-0012">Acyltransferase</keyword>
<dbReference type="GO" id="GO:0006281">
    <property type="term" value="P:DNA repair"/>
    <property type="evidence" value="ECO:0007669"/>
    <property type="project" value="UniProtKB-KW"/>
</dbReference>
<dbReference type="SUPFAM" id="SSF55729">
    <property type="entry name" value="Acyl-CoA N-acyltransferases (Nat)"/>
    <property type="match status" value="1"/>
</dbReference>
<sequence length="341" mass="40879">MESALTSELAKWVCNTTECTELRLGSLQPFFSVSYLAQYEPDTEEKSAKVDNIEEKLKESVEGYITNYDEFIRIVREDPEKFRPIGEKVNEYCREGENGEEEYYEIYKSSFRNPRFVEYHKRMRFFMFLFVEGTSLIDVDDEKWEIYTLFKREGRGELASYRFMGYTTAYAFYCYPEHSRMRISQFLILPPFQDQGHGSKLYRTIFDIFAARKDVIEITVEDPNQEFSDMRDKCDMRYLLEHHAFDELNAAPVSREDIRKIKKQFKLTERQTQQCVEMHLLSKLNKMDATAYKEYRLQVKRRLYVPYADAMKELSPDERKDKLHDAYKSVEEDYHRILELI</sequence>
<evidence type="ECO:0000313" key="13">
    <source>
        <dbReference type="EMBL" id="KAF7720958.1"/>
    </source>
</evidence>
<evidence type="ECO:0000259" key="11">
    <source>
        <dbReference type="Pfam" id="PF00583"/>
    </source>
</evidence>
<evidence type="ECO:0000256" key="1">
    <source>
        <dbReference type="ARBA" id="ARBA00004123"/>
    </source>
</evidence>
<comment type="similarity">
    <text evidence="2">Belongs to the HAT1 family.</text>
</comment>
<dbReference type="OrthoDB" id="10253098at2759"/>
<reference evidence="13" key="1">
    <citation type="submission" date="2020-01" db="EMBL/GenBank/DDBJ databases">
        <title>Genome Sequencing of Three Apophysomyces-Like Fungal Strains Confirms a Novel Fungal Genus in the Mucoromycota with divergent Burkholderia-like Endosymbiotic Bacteria.</title>
        <authorList>
            <person name="Stajich J.E."/>
            <person name="Macias A.M."/>
            <person name="Carter-House D."/>
            <person name="Lovett B."/>
            <person name="Kasson L.R."/>
            <person name="Berry K."/>
            <person name="Grigoriev I."/>
            <person name="Chang Y."/>
            <person name="Spatafora J."/>
            <person name="Kasson M.T."/>
        </authorList>
    </citation>
    <scope>NUCLEOTIDE SEQUENCE</scope>
    <source>
        <strain evidence="13">NRRL A-21654</strain>
    </source>
</reference>
<evidence type="ECO:0000256" key="7">
    <source>
        <dbReference type="ARBA" id="ARBA00023204"/>
    </source>
</evidence>
<keyword evidence="7" id="KW-0234">DNA repair</keyword>
<comment type="catalytic activity">
    <reaction evidence="10">
        <text>L-lysyl-[protein] + acetyl-CoA = N(6)-acetyl-L-lysyl-[protein] + CoA + H(+)</text>
        <dbReference type="Rhea" id="RHEA:45948"/>
        <dbReference type="Rhea" id="RHEA-COMP:9752"/>
        <dbReference type="Rhea" id="RHEA-COMP:10731"/>
        <dbReference type="ChEBI" id="CHEBI:15378"/>
        <dbReference type="ChEBI" id="CHEBI:29969"/>
        <dbReference type="ChEBI" id="CHEBI:57287"/>
        <dbReference type="ChEBI" id="CHEBI:57288"/>
        <dbReference type="ChEBI" id="CHEBI:61930"/>
        <dbReference type="EC" id="2.3.1.48"/>
    </reaction>
</comment>
<keyword evidence="8" id="KW-0539">Nucleus</keyword>
<evidence type="ECO:0000259" key="12">
    <source>
        <dbReference type="Pfam" id="PF10394"/>
    </source>
</evidence>
<dbReference type="Proteomes" id="UP000605846">
    <property type="component" value="Unassembled WGS sequence"/>
</dbReference>
<feature type="domain" description="Histone acetyl transferase HAT1 N-terminal" evidence="12">
    <location>
        <begin position="24"/>
        <end position="132"/>
    </location>
</feature>
<dbReference type="Gene3D" id="1.10.10.390">
    <property type="match status" value="1"/>
</dbReference>
<proteinExistence type="inferred from homology"/>
<dbReference type="Pfam" id="PF21184">
    <property type="entry name" value="HAT1_C_fung"/>
    <property type="match status" value="1"/>
</dbReference>
<dbReference type="GO" id="GO:0042393">
    <property type="term" value="F:histone binding"/>
    <property type="evidence" value="ECO:0007669"/>
    <property type="project" value="InterPro"/>
</dbReference>
<feature type="domain" description="N-acetyltransferase" evidence="11">
    <location>
        <begin position="150"/>
        <end position="225"/>
    </location>
</feature>
<dbReference type="EC" id="2.3.1.48" evidence="3"/>
<dbReference type="Gene3D" id="3.90.360.10">
    <property type="entry name" value="Histone acetyl transferase 1 (HAT1), N-terminal domain"/>
    <property type="match status" value="1"/>
</dbReference>
<evidence type="ECO:0000256" key="9">
    <source>
        <dbReference type="ARBA" id="ARBA00023315"/>
    </source>
</evidence>
<dbReference type="InterPro" id="IPR013523">
    <property type="entry name" value="Hist_AcTrfase_HAT1_C"/>
</dbReference>
<dbReference type="Pfam" id="PF10394">
    <property type="entry name" value="Hat1_N"/>
    <property type="match status" value="1"/>
</dbReference>
<organism evidence="13 14">
    <name type="scientific">Apophysomyces ossiformis</name>
    <dbReference type="NCBI Taxonomy" id="679940"/>
    <lineage>
        <taxon>Eukaryota</taxon>
        <taxon>Fungi</taxon>
        <taxon>Fungi incertae sedis</taxon>
        <taxon>Mucoromycota</taxon>
        <taxon>Mucoromycotina</taxon>
        <taxon>Mucoromycetes</taxon>
        <taxon>Mucorales</taxon>
        <taxon>Mucorineae</taxon>
        <taxon>Mucoraceae</taxon>
        <taxon>Apophysomyces</taxon>
    </lineage>
</organism>
<keyword evidence="6" id="KW-0227">DNA damage</keyword>
<dbReference type="GO" id="GO:0000781">
    <property type="term" value="C:chromosome, telomeric region"/>
    <property type="evidence" value="ECO:0007669"/>
    <property type="project" value="GOC"/>
</dbReference>
<dbReference type="Gene3D" id="3.40.630.30">
    <property type="match status" value="1"/>
</dbReference>
<keyword evidence="14" id="KW-1185">Reference proteome</keyword>
<dbReference type="AlphaFoldDB" id="A0A8H7BJE5"/>
<evidence type="ECO:0000256" key="6">
    <source>
        <dbReference type="ARBA" id="ARBA00022763"/>
    </source>
</evidence>
<evidence type="ECO:0000256" key="2">
    <source>
        <dbReference type="ARBA" id="ARBA00010543"/>
    </source>
</evidence>
<evidence type="ECO:0000256" key="4">
    <source>
        <dbReference type="ARBA" id="ARBA00021268"/>
    </source>
</evidence>
<accession>A0A8H7BJE5</accession>
<name>A0A8H7BJE5_9FUNG</name>
<evidence type="ECO:0000313" key="14">
    <source>
        <dbReference type="Proteomes" id="UP000605846"/>
    </source>
</evidence>
<dbReference type="GO" id="GO:0031509">
    <property type="term" value="P:subtelomeric heterochromatin formation"/>
    <property type="evidence" value="ECO:0007669"/>
    <property type="project" value="InterPro"/>
</dbReference>
<evidence type="ECO:0000256" key="8">
    <source>
        <dbReference type="ARBA" id="ARBA00023242"/>
    </source>
</evidence>
<dbReference type="EMBL" id="JABAYA010000329">
    <property type="protein sequence ID" value="KAF7720958.1"/>
    <property type="molecule type" value="Genomic_DNA"/>
</dbReference>
<dbReference type="GO" id="GO:0004402">
    <property type="term" value="F:histone acetyltransferase activity"/>
    <property type="evidence" value="ECO:0007669"/>
    <property type="project" value="InterPro"/>
</dbReference>
<dbReference type="InterPro" id="IPR016181">
    <property type="entry name" value="Acyl_CoA_acyltransferase"/>
</dbReference>
<evidence type="ECO:0000256" key="5">
    <source>
        <dbReference type="ARBA" id="ARBA00022679"/>
    </source>
</evidence>
<dbReference type="InterPro" id="IPR037113">
    <property type="entry name" value="Hat1_N_sf"/>
</dbReference>
<evidence type="ECO:0000256" key="3">
    <source>
        <dbReference type="ARBA" id="ARBA00013184"/>
    </source>
</evidence>
<gene>
    <name evidence="13" type="primary">HAT1</name>
    <name evidence="13" type="ORF">EC973_005671</name>
</gene>